<accession>A0A482MGN2</accession>
<organism evidence="1 2">
    <name type="scientific">Serratia phage MTx</name>
    <dbReference type="NCBI Taxonomy" id="2557553"/>
    <lineage>
        <taxon>Viruses</taxon>
        <taxon>Duplodnaviria</taxon>
        <taxon>Heunggongvirae</taxon>
        <taxon>Uroviricota</taxon>
        <taxon>Caudoviricetes</taxon>
        <taxon>Lindbergviridae</taxon>
        <taxon>Myosmarvirus</taxon>
        <taxon>Myosmarvirus MTx</taxon>
    </lineage>
</organism>
<proteinExistence type="predicted"/>
<evidence type="ECO:0000313" key="1">
    <source>
        <dbReference type="EMBL" id="QBQ72342.1"/>
    </source>
</evidence>
<gene>
    <name evidence="1" type="ORF">CPT_MTx_036</name>
</gene>
<dbReference type="InterPro" id="IPR054441">
    <property type="entry name" value="Gp28-like"/>
</dbReference>
<name>A0A482MGN2_9CAUD</name>
<reference evidence="2" key="1">
    <citation type="submission" date="2019-03" db="EMBL/GenBank/DDBJ databases">
        <title>Complete Genome Sequence of Serratia marcescens Myophage MTx.</title>
        <authorList>
            <person name="Graham K."/>
            <person name="Freeman M."/>
            <person name="Newkirk H."/>
            <person name="Liu M."/>
            <person name="Ramsey J."/>
            <person name="Cahill J."/>
        </authorList>
    </citation>
    <scope>NUCLEOTIDE SEQUENCE [LARGE SCALE GENOMIC DNA]</scope>
</reference>
<dbReference type="Proteomes" id="UP000309130">
    <property type="component" value="Segment"/>
</dbReference>
<keyword evidence="2" id="KW-1185">Reference proteome</keyword>
<evidence type="ECO:0000313" key="2">
    <source>
        <dbReference type="Proteomes" id="UP000309130"/>
    </source>
</evidence>
<sequence length="150" mass="17168">MIPGFNLLRVANRAIRFQPIAYMRDGGRTTDAAGRFVTTRSPAITLMASVQAVKRDKYHDMGLDFQKEYVKVFASLDVIDIGRDESGDQFVFGYKLFQIESETNWYVQDGWASCLCVLIKKLTPQEVAEYERQRLDSDLQIKNLRSTSQS</sequence>
<dbReference type="EMBL" id="MK618717">
    <property type="protein sequence ID" value="QBQ72342.1"/>
    <property type="molecule type" value="Genomic_DNA"/>
</dbReference>
<protein>
    <submittedName>
        <fullName evidence="1">Uncharacterized protein</fullName>
    </submittedName>
</protein>
<dbReference type="Pfam" id="PF22755">
    <property type="entry name" value="E217_gp28"/>
    <property type="match status" value="1"/>
</dbReference>